<dbReference type="SFLD" id="SFLDG01386">
    <property type="entry name" value="main_SPASM_domain-containing"/>
    <property type="match status" value="1"/>
</dbReference>
<keyword evidence="5" id="KW-0547">Nucleotide-binding</keyword>
<dbReference type="EMBL" id="BMJC01000001">
    <property type="protein sequence ID" value="GGA87720.1"/>
    <property type="molecule type" value="Genomic_DNA"/>
</dbReference>
<dbReference type="CDD" id="cd01335">
    <property type="entry name" value="Radical_SAM"/>
    <property type="match status" value="1"/>
</dbReference>
<dbReference type="Pfam" id="PF04055">
    <property type="entry name" value="Radical_SAM"/>
    <property type="match status" value="1"/>
</dbReference>
<dbReference type="InterPro" id="IPR007197">
    <property type="entry name" value="rSAM"/>
</dbReference>
<dbReference type="PANTHER" id="PTHR22960">
    <property type="entry name" value="MOLYBDOPTERIN COFACTOR SYNTHESIS PROTEIN A"/>
    <property type="match status" value="1"/>
</dbReference>
<dbReference type="PANTHER" id="PTHR22960:SF0">
    <property type="entry name" value="MOLYBDENUM COFACTOR BIOSYNTHESIS PROTEIN 1"/>
    <property type="match status" value="1"/>
</dbReference>
<dbReference type="SFLD" id="SFLDG01067">
    <property type="entry name" value="SPASM/twitch_domain_containing"/>
    <property type="match status" value="1"/>
</dbReference>
<evidence type="ECO:0000256" key="1">
    <source>
        <dbReference type="ARBA" id="ARBA00001966"/>
    </source>
</evidence>
<dbReference type="SFLD" id="SFLDG01383">
    <property type="entry name" value="cyclic_pyranopterin_phosphate"/>
    <property type="match status" value="1"/>
</dbReference>
<evidence type="ECO:0000259" key="11">
    <source>
        <dbReference type="PROSITE" id="PS51918"/>
    </source>
</evidence>
<organism evidence="12 13">
    <name type="scientific">Puia dinghuensis</name>
    <dbReference type="NCBI Taxonomy" id="1792502"/>
    <lineage>
        <taxon>Bacteria</taxon>
        <taxon>Pseudomonadati</taxon>
        <taxon>Bacteroidota</taxon>
        <taxon>Chitinophagia</taxon>
        <taxon>Chitinophagales</taxon>
        <taxon>Chitinophagaceae</taxon>
        <taxon>Puia</taxon>
    </lineage>
</organism>
<keyword evidence="9" id="KW-0501">Molybdenum cofactor biosynthesis</keyword>
<keyword evidence="8" id="KW-0342">GTP-binding</keyword>
<dbReference type="InterPro" id="IPR058240">
    <property type="entry name" value="rSAM_sf"/>
</dbReference>
<dbReference type="GO" id="GO:0061799">
    <property type="term" value="F:cyclic pyranopterin monophosphate synthase activity"/>
    <property type="evidence" value="ECO:0007669"/>
    <property type="project" value="TreeGrafter"/>
</dbReference>
<gene>
    <name evidence="12" type="primary">moaA</name>
    <name evidence="12" type="ORF">GCM10011511_08610</name>
</gene>
<dbReference type="InterPro" id="IPR050105">
    <property type="entry name" value="MoCo_biosynth_MoaA/MoaC"/>
</dbReference>
<evidence type="ECO:0000256" key="4">
    <source>
        <dbReference type="ARBA" id="ARBA00022723"/>
    </source>
</evidence>
<dbReference type="SFLD" id="SFLDS00029">
    <property type="entry name" value="Radical_SAM"/>
    <property type="match status" value="1"/>
</dbReference>
<name>A0A8J2XR58_9BACT</name>
<keyword evidence="2" id="KW-0004">4Fe-4S</keyword>
<dbReference type="Proteomes" id="UP000607559">
    <property type="component" value="Unassembled WGS sequence"/>
</dbReference>
<dbReference type="AlphaFoldDB" id="A0A8J2XR58"/>
<dbReference type="Pfam" id="PF06463">
    <property type="entry name" value="Mob_synth_C"/>
    <property type="match status" value="1"/>
</dbReference>
<reference evidence="12" key="2">
    <citation type="submission" date="2020-09" db="EMBL/GenBank/DDBJ databases">
        <authorList>
            <person name="Sun Q."/>
            <person name="Zhou Y."/>
        </authorList>
    </citation>
    <scope>NUCLEOTIDE SEQUENCE</scope>
    <source>
        <strain evidence="12">CGMCC 1.15448</strain>
    </source>
</reference>
<evidence type="ECO:0000256" key="9">
    <source>
        <dbReference type="ARBA" id="ARBA00023150"/>
    </source>
</evidence>
<evidence type="ECO:0000313" key="13">
    <source>
        <dbReference type="Proteomes" id="UP000607559"/>
    </source>
</evidence>
<dbReference type="GO" id="GO:0061798">
    <property type="term" value="F:GTP 3',8'-cyclase activity"/>
    <property type="evidence" value="ECO:0007669"/>
    <property type="project" value="TreeGrafter"/>
</dbReference>
<accession>A0A8J2XR58</accession>
<protein>
    <submittedName>
        <fullName evidence="12">Cyclic pyranopterin monophosphate synthase</fullName>
    </submittedName>
</protein>
<dbReference type="InterPro" id="IPR010505">
    <property type="entry name" value="MoaA_twitch"/>
</dbReference>
<dbReference type="GO" id="GO:0046872">
    <property type="term" value="F:metal ion binding"/>
    <property type="evidence" value="ECO:0007669"/>
    <property type="project" value="UniProtKB-KW"/>
</dbReference>
<keyword evidence="7" id="KW-0411">Iron-sulfur</keyword>
<evidence type="ECO:0000256" key="6">
    <source>
        <dbReference type="ARBA" id="ARBA00023004"/>
    </source>
</evidence>
<evidence type="ECO:0000256" key="8">
    <source>
        <dbReference type="ARBA" id="ARBA00023134"/>
    </source>
</evidence>
<keyword evidence="6" id="KW-0408">Iron</keyword>
<comment type="cofactor">
    <cofactor evidence="1">
        <name>[4Fe-4S] cluster</name>
        <dbReference type="ChEBI" id="CHEBI:49883"/>
    </cofactor>
</comment>
<keyword evidence="4" id="KW-0479">Metal-binding</keyword>
<keyword evidence="13" id="KW-1185">Reference proteome</keyword>
<proteinExistence type="predicted"/>
<evidence type="ECO:0000256" key="2">
    <source>
        <dbReference type="ARBA" id="ARBA00022485"/>
    </source>
</evidence>
<dbReference type="SMART" id="SM00729">
    <property type="entry name" value="Elp3"/>
    <property type="match status" value="1"/>
</dbReference>
<dbReference type="Gene3D" id="3.20.20.70">
    <property type="entry name" value="Aldolase class I"/>
    <property type="match status" value="1"/>
</dbReference>
<keyword evidence="3" id="KW-0949">S-adenosyl-L-methionine</keyword>
<dbReference type="SUPFAM" id="SSF102114">
    <property type="entry name" value="Radical SAM enzymes"/>
    <property type="match status" value="1"/>
</dbReference>
<feature type="domain" description="Radical SAM core" evidence="11">
    <location>
        <begin position="8"/>
        <end position="235"/>
    </location>
</feature>
<dbReference type="InterPro" id="IPR013785">
    <property type="entry name" value="Aldolase_TIM"/>
</dbReference>
<dbReference type="InterPro" id="IPR040064">
    <property type="entry name" value="MoaA-like"/>
</dbReference>
<evidence type="ECO:0000256" key="3">
    <source>
        <dbReference type="ARBA" id="ARBA00022691"/>
    </source>
</evidence>
<sequence>MMAEIKDRYGRTFRTLRVSLLQHCNLGCVYCVAGDEEVKQANATHPSLPVDELLAIICRLRDQLPLDTVRLTGGEPLLYPGLASLIRGIRAAGIPAVRLTTNGFLLERLAGSLKDAGLEAINVSLDAVDEDVFFRMSRRHSVTRIIKGIDSAIAAGLKVKINTVVMKGMNDSQLLPLLDFAFSRGLTIRFLEVMAMGHLHDQADRYLVTQEEILQTIGSRYTLTPQARAASATARYWTTEDGHRFGVIANESEPFCRDCDRLRLDSSGHIYGCLSSNQPIELNMGEKEGEWDEKLRQALAQKQELRFVGSDLSMLRIGG</sequence>
<keyword evidence="10" id="KW-0456">Lyase</keyword>
<dbReference type="GO" id="GO:0005525">
    <property type="term" value="F:GTP binding"/>
    <property type="evidence" value="ECO:0007669"/>
    <property type="project" value="UniProtKB-KW"/>
</dbReference>
<dbReference type="InterPro" id="IPR006638">
    <property type="entry name" value="Elp3/MiaA/NifB-like_rSAM"/>
</dbReference>
<evidence type="ECO:0000256" key="10">
    <source>
        <dbReference type="ARBA" id="ARBA00023239"/>
    </source>
</evidence>
<dbReference type="GO" id="GO:0006777">
    <property type="term" value="P:Mo-molybdopterin cofactor biosynthetic process"/>
    <property type="evidence" value="ECO:0007669"/>
    <property type="project" value="UniProtKB-KW"/>
</dbReference>
<evidence type="ECO:0000256" key="7">
    <source>
        <dbReference type="ARBA" id="ARBA00023014"/>
    </source>
</evidence>
<reference evidence="12" key="1">
    <citation type="journal article" date="2014" name="Int. J. Syst. Evol. Microbiol.">
        <title>Complete genome sequence of Corynebacterium casei LMG S-19264T (=DSM 44701T), isolated from a smear-ripened cheese.</title>
        <authorList>
            <consortium name="US DOE Joint Genome Institute (JGI-PGF)"/>
            <person name="Walter F."/>
            <person name="Albersmeier A."/>
            <person name="Kalinowski J."/>
            <person name="Ruckert C."/>
        </authorList>
    </citation>
    <scope>NUCLEOTIDE SEQUENCE</scope>
    <source>
        <strain evidence="12">CGMCC 1.15448</strain>
    </source>
</reference>
<evidence type="ECO:0000256" key="5">
    <source>
        <dbReference type="ARBA" id="ARBA00022741"/>
    </source>
</evidence>
<dbReference type="GO" id="GO:0051539">
    <property type="term" value="F:4 iron, 4 sulfur cluster binding"/>
    <property type="evidence" value="ECO:0007669"/>
    <property type="project" value="UniProtKB-KW"/>
</dbReference>
<evidence type="ECO:0000313" key="12">
    <source>
        <dbReference type="EMBL" id="GGA87720.1"/>
    </source>
</evidence>
<dbReference type="PROSITE" id="PS51918">
    <property type="entry name" value="RADICAL_SAM"/>
    <property type="match status" value="1"/>
</dbReference>
<comment type="caution">
    <text evidence="12">The sequence shown here is derived from an EMBL/GenBank/DDBJ whole genome shotgun (WGS) entry which is preliminary data.</text>
</comment>